<dbReference type="Proteomes" id="UP000679126">
    <property type="component" value="Unassembled WGS sequence"/>
</dbReference>
<dbReference type="PROSITE" id="PS51257">
    <property type="entry name" value="PROKAR_LIPOPROTEIN"/>
    <property type="match status" value="1"/>
</dbReference>
<sequence length="273" mass="31353">MYSRRIFFFLLICVVFGVACRTAFRLPLPPRPAQAISGEDFYRQVDSMKWNTREPIALKEIFSGNVPDFLRKFVPVHTSITGANGETVNAVFYVAPDYLSIGGNNDFARIPLTPVAAQRIADSLECFLPTRKMVNDIYLAAKVKLPPVPLYAFRDSAIIFWHHHLIIEGQRKGRRGLIAGIKKDVVISGKISRDARPDRVAIYGWHKTDGKPIQPLYTGHVNWYVDYSHGIRLVYRKIKVGRRWMDYTEVLQHPVYKALLCDEDVCDYFRYGQ</sequence>
<dbReference type="RefSeq" id="WP_209142391.1">
    <property type="nucleotide sequence ID" value="NZ_JAGHKP010000001.1"/>
</dbReference>
<dbReference type="EMBL" id="JAGHKP010000001">
    <property type="protein sequence ID" value="MBO9150794.1"/>
    <property type="molecule type" value="Genomic_DNA"/>
</dbReference>
<comment type="caution">
    <text evidence="1">The sequence shown here is derived from an EMBL/GenBank/DDBJ whole genome shotgun (WGS) entry which is preliminary data.</text>
</comment>
<proteinExistence type="predicted"/>
<evidence type="ECO:0000313" key="2">
    <source>
        <dbReference type="Proteomes" id="UP000679126"/>
    </source>
</evidence>
<evidence type="ECO:0000313" key="1">
    <source>
        <dbReference type="EMBL" id="MBO9150794.1"/>
    </source>
</evidence>
<accession>A0ABS3Y7Z2</accession>
<name>A0ABS3Y7Z2_9BACT</name>
<keyword evidence="2" id="KW-1185">Reference proteome</keyword>
<protein>
    <submittedName>
        <fullName evidence="1">Uncharacterized protein</fullName>
    </submittedName>
</protein>
<organism evidence="1 2">
    <name type="scientific">Chitinophaga chungangae</name>
    <dbReference type="NCBI Taxonomy" id="2821488"/>
    <lineage>
        <taxon>Bacteria</taxon>
        <taxon>Pseudomonadati</taxon>
        <taxon>Bacteroidota</taxon>
        <taxon>Chitinophagia</taxon>
        <taxon>Chitinophagales</taxon>
        <taxon>Chitinophagaceae</taxon>
        <taxon>Chitinophaga</taxon>
    </lineage>
</organism>
<gene>
    <name evidence="1" type="ORF">J7I43_01130</name>
</gene>
<reference evidence="2" key="1">
    <citation type="submission" date="2021-03" db="EMBL/GenBank/DDBJ databases">
        <title>Assistant Professor.</title>
        <authorList>
            <person name="Huq M.A."/>
        </authorList>
    </citation>
    <scope>NUCLEOTIDE SEQUENCE [LARGE SCALE GENOMIC DNA]</scope>
    <source>
        <strain evidence="2">MAH-28</strain>
    </source>
</reference>